<dbReference type="GO" id="GO:0003723">
    <property type="term" value="F:RNA binding"/>
    <property type="evidence" value="ECO:0007669"/>
    <property type="project" value="TreeGrafter"/>
</dbReference>
<organism evidence="2">
    <name type="scientific">Octopus bimaculoides</name>
    <name type="common">California two-spotted octopus</name>
    <dbReference type="NCBI Taxonomy" id="37653"/>
    <lineage>
        <taxon>Eukaryota</taxon>
        <taxon>Metazoa</taxon>
        <taxon>Spiralia</taxon>
        <taxon>Lophotrochozoa</taxon>
        <taxon>Mollusca</taxon>
        <taxon>Cephalopoda</taxon>
        <taxon>Coleoidea</taxon>
        <taxon>Octopodiformes</taxon>
        <taxon>Octopoda</taxon>
        <taxon>Incirrata</taxon>
        <taxon>Octopodidae</taxon>
        <taxon>Octopus</taxon>
    </lineage>
</organism>
<sequence>MDFFLNVFSQPKSARISKEMAVDPDSTTLESSKLKKKKRATKRKSEGNIDSDDDDGTGKDPKEKKCKRDSKKSIEVMPPVFFNWDNETVAPTNQNGHVSSSDDDIEMSEDKDGESSTGKLLKKKKAAKKLEKKQEEERLYEIERQRVIGEKLPETADDFDRLLLHSPDSSMLWLRYMAFHLETAEIDKARSIAERALKTILFR</sequence>
<dbReference type="EMBL" id="KQ427385">
    <property type="protein sequence ID" value="KOF67107.1"/>
    <property type="molecule type" value="Genomic_DNA"/>
</dbReference>
<dbReference type="AlphaFoldDB" id="A0A0L8FR19"/>
<evidence type="ECO:0000256" key="1">
    <source>
        <dbReference type="SAM" id="MobiDB-lite"/>
    </source>
</evidence>
<name>A0A0L8FR19_OCTBM</name>
<proteinExistence type="predicted"/>
<dbReference type="SUPFAM" id="SSF48452">
    <property type="entry name" value="TPR-like"/>
    <property type="match status" value="1"/>
</dbReference>
<feature type="compositionally biased region" description="Polar residues" evidence="1">
    <location>
        <begin position="85"/>
        <end position="98"/>
    </location>
</feature>
<evidence type="ECO:0000313" key="2">
    <source>
        <dbReference type="EMBL" id="KOF67107.1"/>
    </source>
</evidence>
<evidence type="ECO:0008006" key="3">
    <source>
        <dbReference type="Google" id="ProtNLM"/>
    </source>
</evidence>
<dbReference type="PANTHER" id="PTHR23270">
    <property type="entry name" value="PROGRAMMED CELL DEATH PROTEIN 11 PRE-RRNA PROCESSING PROTEIN RRP5"/>
    <property type="match status" value="1"/>
</dbReference>
<dbReference type="InterPro" id="IPR011990">
    <property type="entry name" value="TPR-like_helical_dom_sf"/>
</dbReference>
<protein>
    <recommendedName>
        <fullName evidence="3">Suppressor of forked domain-containing protein</fullName>
    </recommendedName>
</protein>
<accession>A0A0L8FR19</accession>
<reference evidence="2" key="1">
    <citation type="submission" date="2015-07" db="EMBL/GenBank/DDBJ databases">
        <title>MeaNS - Measles Nucleotide Surveillance Program.</title>
        <authorList>
            <person name="Tran T."/>
            <person name="Druce J."/>
        </authorList>
    </citation>
    <scope>NUCLEOTIDE SEQUENCE</scope>
    <source>
        <strain evidence="2">UCB-OBI-ISO-001</strain>
        <tissue evidence="2">Gonad</tissue>
    </source>
</reference>
<dbReference type="InterPro" id="IPR045209">
    <property type="entry name" value="Rrp5"/>
</dbReference>
<dbReference type="GO" id="GO:0032040">
    <property type="term" value="C:small-subunit processome"/>
    <property type="evidence" value="ECO:0007669"/>
    <property type="project" value="TreeGrafter"/>
</dbReference>
<dbReference type="OrthoDB" id="412781at2759"/>
<dbReference type="PANTHER" id="PTHR23270:SF10">
    <property type="entry name" value="PROTEIN RRP5 HOMOLOG"/>
    <property type="match status" value="1"/>
</dbReference>
<feature type="region of interest" description="Disordered" evidence="1">
    <location>
        <begin position="14"/>
        <end position="136"/>
    </location>
</feature>
<dbReference type="Gene3D" id="1.25.40.10">
    <property type="entry name" value="Tetratricopeptide repeat domain"/>
    <property type="match status" value="1"/>
</dbReference>
<dbReference type="GO" id="GO:0006364">
    <property type="term" value="P:rRNA processing"/>
    <property type="evidence" value="ECO:0007669"/>
    <property type="project" value="InterPro"/>
</dbReference>
<dbReference type="STRING" id="37653.A0A0L8FR19"/>
<gene>
    <name evidence="2" type="ORF">OCBIM_22010431mg</name>
</gene>